<keyword evidence="2" id="KW-0963">Cytoplasm</keyword>
<dbReference type="RefSeq" id="WP_107556541.1">
    <property type="nucleotide sequence ID" value="NZ_PZFK01000002.1"/>
</dbReference>
<evidence type="ECO:0000313" key="6">
    <source>
        <dbReference type="EMBL" id="PTI30883.1"/>
    </source>
</evidence>
<evidence type="ECO:0000259" key="5">
    <source>
        <dbReference type="Pfam" id="PF01814"/>
    </source>
</evidence>
<dbReference type="EMBL" id="PZFK01000002">
    <property type="protein sequence ID" value="PTI30883.1"/>
    <property type="molecule type" value="Genomic_DNA"/>
</dbReference>
<dbReference type="InterPro" id="IPR038062">
    <property type="entry name" value="ScdA-like_N_sf"/>
</dbReference>
<comment type="caution">
    <text evidence="6">The sequence shown here is derived from an EMBL/GenBank/DDBJ whole genome shotgun (WGS) entry which is preliminary data.</text>
</comment>
<evidence type="ECO:0000256" key="4">
    <source>
        <dbReference type="ARBA" id="ARBA00023004"/>
    </source>
</evidence>
<dbReference type="AlphaFoldDB" id="A0A2T4PWK2"/>
<dbReference type="InterPro" id="IPR012312">
    <property type="entry name" value="Hemerythrin-like"/>
</dbReference>
<keyword evidence="3" id="KW-0479">Metal-binding</keyword>
<dbReference type="Gene3D" id="1.10.3910.10">
    <property type="entry name" value="SP0561-like"/>
    <property type="match status" value="1"/>
</dbReference>
<dbReference type="PANTHER" id="PTHR36438:SF1">
    <property type="entry name" value="IRON-SULFUR CLUSTER REPAIR PROTEIN YTFE"/>
    <property type="match status" value="1"/>
</dbReference>
<protein>
    <submittedName>
        <fullName evidence="6">Iron-sulfur cluster repair di-iron protein ScdA</fullName>
    </submittedName>
</protein>
<proteinExistence type="predicted"/>
<feature type="domain" description="Hemerythrin-like" evidence="5">
    <location>
        <begin position="85"/>
        <end position="222"/>
    </location>
</feature>
<dbReference type="InterPro" id="IPR019903">
    <property type="entry name" value="RIC_family"/>
</dbReference>
<dbReference type="Proteomes" id="UP000241209">
    <property type="component" value="Unassembled WGS sequence"/>
</dbReference>
<organism evidence="6 7">
    <name type="scientific">Mammaliicoccus vitulinus</name>
    <dbReference type="NCBI Taxonomy" id="71237"/>
    <lineage>
        <taxon>Bacteria</taxon>
        <taxon>Bacillati</taxon>
        <taxon>Bacillota</taxon>
        <taxon>Bacilli</taxon>
        <taxon>Bacillales</taxon>
        <taxon>Staphylococcaceae</taxon>
        <taxon>Mammaliicoccus</taxon>
    </lineage>
</organism>
<keyword evidence="4" id="KW-0408">Iron</keyword>
<dbReference type="STRING" id="1167632.GCA_000286335_01349"/>
<evidence type="ECO:0000256" key="1">
    <source>
        <dbReference type="ARBA" id="ARBA00004496"/>
    </source>
</evidence>
<evidence type="ECO:0000256" key="3">
    <source>
        <dbReference type="ARBA" id="ARBA00022723"/>
    </source>
</evidence>
<evidence type="ECO:0000256" key="2">
    <source>
        <dbReference type="ARBA" id="ARBA00022490"/>
    </source>
</evidence>
<dbReference type="NCBIfam" id="NF009777">
    <property type="entry name" value="PRK13276.1"/>
    <property type="match status" value="1"/>
</dbReference>
<dbReference type="NCBIfam" id="TIGR03652">
    <property type="entry name" value="FeS_repair_RIC"/>
    <property type="match status" value="1"/>
</dbReference>
<comment type="subcellular location">
    <subcellularLocation>
        <location evidence="1">Cytoplasm</location>
    </subcellularLocation>
</comment>
<dbReference type="PANTHER" id="PTHR36438">
    <property type="entry name" value="IRON-SULFUR CLUSTER REPAIR PROTEIN YTFE"/>
    <property type="match status" value="1"/>
</dbReference>
<dbReference type="Gene3D" id="1.20.120.520">
    <property type="entry name" value="nmb1532 protein domain like"/>
    <property type="match status" value="1"/>
</dbReference>
<evidence type="ECO:0000313" key="7">
    <source>
        <dbReference type="Proteomes" id="UP000241209"/>
    </source>
</evidence>
<name>A0A2T4PWK2_9STAP</name>
<accession>A0A2T4PWK2</accession>
<gene>
    <name evidence="6" type="ORF">BU072_00980</name>
</gene>
<dbReference type="Pfam" id="PF04405">
    <property type="entry name" value="ScdA_N"/>
    <property type="match status" value="1"/>
</dbReference>
<dbReference type="GO" id="GO:0046872">
    <property type="term" value="F:metal ion binding"/>
    <property type="evidence" value="ECO:0007669"/>
    <property type="project" value="UniProtKB-KW"/>
</dbReference>
<reference evidence="6 7" key="1">
    <citation type="journal article" date="2016" name="Front. Microbiol.">
        <title>Comprehensive Phylogenetic Analysis of Bovine Non-aureus Staphylococci Species Based on Whole-Genome Sequencing.</title>
        <authorList>
            <person name="Naushad S."/>
            <person name="Barkema H.W."/>
            <person name="Luby C."/>
            <person name="Condas L.A."/>
            <person name="Nobrega D.B."/>
            <person name="Carson D.A."/>
            <person name="De Buck J."/>
        </authorList>
    </citation>
    <scope>NUCLEOTIDE SEQUENCE [LARGE SCALE GENOMIC DNA]</scope>
    <source>
        <strain evidence="6 7">SNUC 2204</strain>
    </source>
</reference>
<dbReference type="GO" id="GO:0005737">
    <property type="term" value="C:cytoplasm"/>
    <property type="evidence" value="ECO:0007669"/>
    <property type="project" value="UniProtKB-SubCell"/>
</dbReference>
<sequence>MITKERHVADVVTDIPKSADIFRKYGIDFCCGGDVSIEHATSNNKNVDLETLLSQLNSITQTDHTGNIDIKYLSAPSLMQYIQSRYHETLREEFKNLTPYVTKLAKVHGPNHSYLLELKDLYTKLKQTLLQHIEDEDQHSFPKLIEASSGNYTDNLSETIMSLIDDHEEAGQILKEIRSITNDYQPPIEACGTWRLVYQRLEKLEHDTHEHVHLENHVLFKKYQHLL</sequence>
<dbReference type="Pfam" id="PF01814">
    <property type="entry name" value="Hemerythrin"/>
    <property type="match status" value="1"/>
</dbReference>